<reference evidence="3" key="2">
    <citation type="submission" date="2021-04" db="EMBL/GenBank/DDBJ databases">
        <authorList>
            <person name="Podell S."/>
        </authorList>
    </citation>
    <scope>NUCLEOTIDE SEQUENCE</scope>
    <source>
        <strain evidence="3">Hildebrandi</strain>
    </source>
</reference>
<reference evidence="3" key="1">
    <citation type="journal article" date="2021" name="Sci. Rep.">
        <title>Diploid genomic architecture of Nitzschia inconspicua, an elite biomass production diatom.</title>
        <authorList>
            <person name="Oliver A."/>
            <person name="Podell S."/>
            <person name="Pinowska A."/>
            <person name="Traller J.C."/>
            <person name="Smith S.R."/>
            <person name="McClure R."/>
            <person name="Beliaev A."/>
            <person name="Bohutskyi P."/>
            <person name="Hill E.A."/>
            <person name="Rabines A."/>
            <person name="Zheng H."/>
            <person name="Allen L.Z."/>
            <person name="Kuo A."/>
            <person name="Grigoriev I.V."/>
            <person name="Allen A.E."/>
            <person name="Hazlebeck D."/>
            <person name="Allen E.E."/>
        </authorList>
    </citation>
    <scope>NUCLEOTIDE SEQUENCE</scope>
    <source>
        <strain evidence="3">Hildebrandi</strain>
    </source>
</reference>
<feature type="coiled-coil region" evidence="1">
    <location>
        <begin position="287"/>
        <end position="314"/>
    </location>
</feature>
<feature type="compositionally biased region" description="Polar residues" evidence="2">
    <location>
        <begin position="161"/>
        <end position="179"/>
    </location>
</feature>
<feature type="compositionally biased region" description="Basic and acidic residues" evidence="2">
    <location>
        <begin position="362"/>
        <end position="376"/>
    </location>
</feature>
<feature type="compositionally biased region" description="Low complexity" evidence="2">
    <location>
        <begin position="377"/>
        <end position="391"/>
    </location>
</feature>
<evidence type="ECO:0000313" key="3">
    <source>
        <dbReference type="EMBL" id="KAG7356216.1"/>
    </source>
</evidence>
<feature type="region of interest" description="Disordered" evidence="2">
    <location>
        <begin position="142"/>
        <end position="180"/>
    </location>
</feature>
<keyword evidence="4" id="KW-1185">Reference proteome</keyword>
<evidence type="ECO:0000256" key="1">
    <source>
        <dbReference type="SAM" id="Coils"/>
    </source>
</evidence>
<feature type="compositionally biased region" description="Polar residues" evidence="2">
    <location>
        <begin position="239"/>
        <end position="251"/>
    </location>
</feature>
<evidence type="ECO:0000256" key="2">
    <source>
        <dbReference type="SAM" id="MobiDB-lite"/>
    </source>
</evidence>
<comment type="caution">
    <text evidence="3">The sequence shown here is derived from an EMBL/GenBank/DDBJ whole genome shotgun (WGS) entry which is preliminary data.</text>
</comment>
<evidence type="ECO:0000313" key="4">
    <source>
        <dbReference type="Proteomes" id="UP000693970"/>
    </source>
</evidence>
<proteinExistence type="predicted"/>
<keyword evidence="1" id="KW-0175">Coiled coil</keyword>
<sequence>MEHRNKDHPTKLPPPNLTTEQVDLLLKKLRGGATTSSEPTTISSLKGQKVLIPFGRCAFWEGELNPSTYIEDDVAKKPEEKTSNIVGKRRDSAAEGEEEVYISTKRHTVSTSEALADDLISVPLSRAICWLEEYSSSSIASKQRKGAQEEPAKAKIVTKRQVPSTTKTPSSGARPTSTCDDMISFPMVEIQEEYTEDGQQLYGKAIDITSRLEALWKHEDGSSRHRQNEEEKNDHETSFEYSMTSTNSDNGENPHARMQQHVPNMTDQDSKVAPTISDEEYDRLSQRLEELALLEEQEQQIKAAKKKSAGLTFQKGFLNAVKPKSKRVATTNKTSTSRADESISASISPNPDLSGVNRKSKVTIDEKQNKVKEIPQEGRQQPVPPRQGVQQTSNRMIDPNLFSGLIQERTDATTAGNRDTPAVASSSGNNTTKKKRVSRFAQERQQQHS</sequence>
<accession>A0A9K3PR24</accession>
<feature type="region of interest" description="Disordered" evidence="2">
    <location>
        <begin position="323"/>
        <end position="449"/>
    </location>
</feature>
<feature type="compositionally biased region" description="Basic and acidic residues" evidence="2">
    <location>
        <begin position="219"/>
        <end position="238"/>
    </location>
</feature>
<dbReference type="Proteomes" id="UP000693970">
    <property type="component" value="Unassembled WGS sequence"/>
</dbReference>
<feature type="region of interest" description="Disordered" evidence="2">
    <location>
        <begin position="219"/>
        <end position="257"/>
    </location>
</feature>
<gene>
    <name evidence="3" type="ORF">IV203_000902</name>
</gene>
<dbReference type="EMBL" id="JAGRRH010000015">
    <property type="protein sequence ID" value="KAG7356216.1"/>
    <property type="molecule type" value="Genomic_DNA"/>
</dbReference>
<protein>
    <submittedName>
        <fullName evidence="3">Uncharacterized protein</fullName>
    </submittedName>
</protein>
<feature type="compositionally biased region" description="Polar residues" evidence="2">
    <location>
        <begin position="412"/>
        <end position="431"/>
    </location>
</feature>
<name>A0A9K3PR24_9STRA</name>
<organism evidence="3 4">
    <name type="scientific">Nitzschia inconspicua</name>
    <dbReference type="NCBI Taxonomy" id="303405"/>
    <lineage>
        <taxon>Eukaryota</taxon>
        <taxon>Sar</taxon>
        <taxon>Stramenopiles</taxon>
        <taxon>Ochrophyta</taxon>
        <taxon>Bacillariophyta</taxon>
        <taxon>Bacillariophyceae</taxon>
        <taxon>Bacillariophycidae</taxon>
        <taxon>Bacillariales</taxon>
        <taxon>Bacillariaceae</taxon>
        <taxon>Nitzschia</taxon>
    </lineage>
</organism>
<dbReference type="AlphaFoldDB" id="A0A9K3PR24"/>
<feature type="compositionally biased region" description="Polar residues" evidence="2">
    <location>
        <begin position="328"/>
        <end position="351"/>
    </location>
</feature>